<organism evidence="6 7">
    <name type="scientific">Candidatus Obscuribacter phosphatis</name>
    <dbReference type="NCBI Taxonomy" id="1906157"/>
    <lineage>
        <taxon>Bacteria</taxon>
        <taxon>Bacillati</taxon>
        <taxon>Candidatus Melainabacteria</taxon>
        <taxon>Candidatus Obscuribacterales</taxon>
        <taxon>Candidatus Obscuribacteraceae</taxon>
        <taxon>Candidatus Obscuribacter</taxon>
    </lineage>
</organism>
<evidence type="ECO:0000259" key="4">
    <source>
        <dbReference type="PROSITE" id="PS50043"/>
    </source>
</evidence>
<evidence type="ECO:0000256" key="3">
    <source>
        <dbReference type="PROSITE-ProRule" id="PRU00169"/>
    </source>
</evidence>
<dbReference type="InterPro" id="IPR039420">
    <property type="entry name" value="WalR-like"/>
</dbReference>
<dbReference type="CDD" id="cd17535">
    <property type="entry name" value="REC_NarL-like"/>
    <property type="match status" value="1"/>
</dbReference>
<feature type="domain" description="HTH luxR-type" evidence="4">
    <location>
        <begin position="159"/>
        <end position="224"/>
    </location>
</feature>
<dbReference type="GO" id="GO:0003677">
    <property type="term" value="F:DNA binding"/>
    <property type="evidence" value="ECO:0007669"/>
    <property type="project" value="UniProtKB-KW"/>
</dbReference>
<reference evidence="6" key="1">
    <citation type="submission" date="2021-02" db="EMBL/GenBank/DDBJ databases">
        <title>Genome-Resolved Metagenomics of a Microbial Community Performing Photosynthetic Biological Nutrient Removal.</title>
        <authorList>
            <person name="Mcdaniel E.A."/>
        </authorList>
    </citation>
    <scope>NUCLEOTIDE SEQUENCE</scope>
    <source>
        <strain evidence="6">UWPOB_OBS1</strain>
    </source>
</reference>
<dbReference type="InterPro" id="IPR011006">
    <property type="entry name" value="CheY-like_superfamily"/>
</dbReference>
<protein>
    <submittedName>
        <fullName evidence="6">Response regulator transcription factor</fullName>
    </submittedName>
</protein>
<dbReference type="GO" id="GO:0006355">
    <property type="term" value="P:regulation of DNA-templated transcription"/>
    <property type="evidence" value="ECO:0007669"/>
    <property type="project" value="InterPro"/>
</dbReference>
<evidence type="ECO:0000256" key="1">
    <source>
        <dbReference type="ARBA" id="ARBA00022553"/>
    </source>
</evidence>
<dbReference type="CDD" id="cd06170">
    <property type="entry name" value="LuxR_C_like"/>
    <property type="match status" value="1"/>
</dbReference>
<dbReference type="InterPro" id="IPR000792">
    <property type="entry name" value="Tscrpt_reg_LuxR_C"/>
</dbReference>
<dbReference type="Gene3D" id="3.40.50.2300">
    <property type="match status" value="1"/>
</dbReference>
<dbReference type="InterPro" id="IPR058245">
    <property type="entry name" value="NreC/VraR/RcsB-like_REC"/>
</dbReference>
<keyword evidence="1 3" id="KW-0597">Phosphoprotein</keyword>
<dbReference type="SMART" id="SM00448">
    <property type="entry name" value="REC"/>
    <property type="match status" value="1"/>
</dbReference>
<dbReference type="Pfam" id="PF00196">
    <property type="entry name" value="GerE"/>
    <property type="match status" value="1"/>
</dbReference>
<feature type="domain" description="Response regulatory" evidence="5">
    <location>
        <begin position="16"/>
        <end position="135"/>
    </location>
</feature>
<sequence length="226" mass="24380">MSSADHGQSSSPSKIKIAIVEDHQLTRVGLKLALAHYPEIHIGLECVTGNELINRIALAKEPPVQLVLMDIGLPGLSGVDTAQRIKEEHPQIKVLMLTSKDSDATIAAALSAKCDGYCLKDSPVESLIDAIRSVMKGNIWLEPSIARRVVKVYVDNSSESDKSGSLTQRETEVLRLLVQGLSNQGIADALNISPETVKTHMRKVMEKLSVSDRTQAAVAALKLGLV</sequence>
<evidence type="ECO:0000313" key="7">
    <source>
        <dbReference type="Proteomes" id="UP000664277"/>
    </source>
</evidence>
<dbReference type="Pfam" id="PF00072">
    <property type="entry name" value="Response_reg"/>
    <property type="match status" value="1"/>
</dbReference>
<proteinExistence type="predicted"/>
<dbReference type="Proteomes" id="UP000664277">
    <property type="component" value="Unassembled WGS sequence"/>
</dbReference>
<dbReference type="PROSITE" id="PS50110">
    <property type="entry name" value="RESPONSE_REGULATORY"/>
    <property type="match status" value="1"/>
</dbReference>
<dbReference type="EMBL" id="JAFLCK010000020">
    <property type="protein sequence ID" value="MBN8661430.1"/>
    <property type="molecule type" value="Genomic_DNA"/>
</dbReference>
<evidence type="ECO:0000259" key="5">
    <source>
        <dbReference type="PROSITE" id="PS50110"/>
    </source>
</evidence>
<dbReference type="SUPFAM" id="SSF46894">
    <property type="entry name" value="C-terminal effector domain of the bipartite response regulators"/>
    <property type="match status" value="1"/>
</dbReference>
<dbReference type="PANTHER" id="PTHR43214">
    <property type="entry name" value="TWO-COMPONENT RESPONSE REGULATOR"/>
    <property type="match status" value="1"/>
</dbReference>
<dbReference type="PANTHER" id="PTHR43214:SF43">
    <property type="entry name" value="TWO-COMPONENT RESPONSE REGULATOR"/>
    <property type="match status" value="1"/>
</dbReference>
<dbReference type="GO" id="GO:0000160">
    <property type="term" value="P:phosphorelay signal transduction system"/>
    <property type="evidence" value="ECO:0007669"/>
    <property type="project" value="InterPro"/>
</dbReference>
<feature type="modified residue" description="4-aspartylphosphate" evidence="3">
    <location>
        <position position="70"/>
    </location>
</feature>
<dbReference type="PRINTS" id="PR00038">
    <property type="entry name" value="HTHLUXR"/>
</dbReference>
<gene>
    <name evidence="6" type="ORF">J0M35_13780</name>
</gene>
<evidence type="ECO:0000313" key="6">
    <source>
        <dbReference type="EMBL" id="MBN8661430.1"/>
    </source>
</evidence>
<keyword evidence="2" id="KW-0238">DNA-binding</keyword>
<dbReference type="PROSITE" id="PS50043">
    <property type="entry name" value="HTH_LUXR_2"/>
    <property type="match status" value="1"/>
</dbReference>
<dbReference type="SMART" id="SM00421">
    <property type="entry name" value="HTH_LUXR"/>
    <property type="match status" value="1"/>
</dbReference>
<accession>A0A8J7TN39</accession>
<dbReference type="InterPro" id="IPR001789">
    <property type="entry name" value="Sig_transdc_resp-reg_receiver"/>
</dbReference>
<name>A0A8J7TN39_9BACT</name>
<dbReference type="AlphaFoldDB" id="A0A8J7TN39"/>
<dbReference type="SUPFAM" id="SSF52172">
    <property type="entry name" value="CheY-like"/>
    <property type="match status" value="1"/>
</dbReference>
<evidence type="ECO:0000256" key="2">
    <source>
        <dbReference type="ARBA" id="ARBA00023125"/>
    </source>
</evidence>
<comment type="caution">
    <text evidence="6">The sequence shown here is derived from an EMBL/GenBank/DDBJ whole genome shotgun (WGS) entry which is preliminary data.</text>
</comment>
<dbReference type="InterPro" id="IPR016032">
    <property type="entry name" value="Sig_transdc_resp-reg_C-effctor"/>
</dbReference>